<sequence length="266" mass="28287">MAGLVQGTAFITGAASGIGQYTALAFARYGITNLALADINLEALETTSKQLQAQFPKVNVLCLQVDVQSGEQVKATVAAVVAKFGRLDIAVNNAGIGGSGKPTHEVDEEEWRRVINIDLDGVWRCQKEELAVMVKQEDRGPRDGRGRIINTASMYGIVAPGSLMAQTAYAAAKHGVVGLTKGDGNTYGPHNIRVNCICPGYVETPLLLRNMSTNPDSPLGIDIARTPLKRMCAMEEIADAIVFLASRMSSFMQGAALISDGGFTTQ</sequence>
<dbReference type="KEGG" id="ssck:SPSK_06560"/>
<evidence type="ECO:0000256" key="1">
    <source>
        <dbReference type="ARBA" id="ARBA00006484"/>
    </source>
</evidence>
<proteinExistence type="inferred from homology"/>
<dbReference type="InterPro" id="IPR002347">
    <property type="entry name" value="SDR_fam"/>
</dbReference>
<comment type="similarity">
    <text evidence="1">Belongs to the short-chain dehydrogenases/reductases (SDR) family.</text>
</comment>
<dbReference type="FunFam" id="3.40.50.720:FF:000084">
    <property type="entry name" value="Short-chain dehydrogenase reductase"/>
    <property type="match status" value="1"/>
</dbReference>
<dbReference type="PRINTS" id="PR00081">
    <property type="entry name" value="GDHRDH"/>
</dbReference>
<dbReference type="InterPro" id="IPR036291">
    <property type="entry name" value="NAD(P)-bd_dom_sf"/>
</dbReference>
<evidence type="ECO:0000256" key="2">
    <source>
        <dbReference type="ARBA" id="ARBA00022857"/>
    </source>
</evidence>
<evidence type="ECO:0000256" key="3">
    <source>
        <dbReference type="ARBA" id="ARBA00023002"/>
    </source>
</evidence>
<dbReference type="PANTHER" id="PTHR24321:SF12">
    <property type="entry name" value="SHORT-CHAIN DEHYDROGENASE_REDUCTASE FAMILY, PUTATIVE (AFU_ORTHOLOGUE AFUA_5G14340)-RELATED"/>
    <property type="match status" value="1"/>
</dbReference>
<comment type="caution">
    <text evidence="4">The sequence shown here is derived from an EMBL/GenBank/DDBJ whole genome shotgun (WGS) entry which is preliminary data.</text>
</comment>
<dbReference type="GO" id="GO:0016491">
    <property type="term" value="F:oxidoreductase activity"/>
    <property type="evidence" value="ECO:0007669"/>
    <property type="project" value="UniProtKB-KW"/>
</dbReference>
<keyword evidence="3" id="KW-0560">Oxidoreductase</keyword>
<dbReference type="OrthoDB" id="5840532at2759"/>
<protein>
    <submittedName>
        <fullName evidence="4">Short chain dehydrogenase/reductase family oxidoreductase</fullName>
    </submittedName>
</protein>
<name>A0A0F2MMY3_SPOSC</name>
<reference evidence="4 5" key="1">
    <citation type="journal article" date="2014" name="BMC Genomics">
        <title>Comparative genomics of the major fungal agents of human and animal Sporotrichosis: Sporothrix schenckii and Sporothrix brasiliensis.</title>
        <authorList>
            <person name="Teixeira M.M."/>
            <person name="de Almeida L.G."/>
            <person name="Kubitschek-Barreira P."/>
            <person name="Alves F.L."/>
            <person name="Kioshima E.S."/>
            <person name="Abadio A.K."/>
            <person name="Fernandes L."/>
            <person name="Derengowski L.S."/>
            <person name="Ferreira K.S."/>
            <person name="Souza R.C."/>
            <person name="Ruiz J.C."/>
            <person name="de Andrade N.C."/>
            <person name="Paes H.C."/>
            <person name="Nicola A.M."/>
            <person name="Albuquerque P."/>
            <person name="Gerber A.L."/>
            <person name="Martins V.P."/>
            <person name="Peconick L.D."/>
            <person name="Neto A.V."/>
            <person name="Chaucanez C.B."/>
            <person name="Silva P.A."/>
            <person name="Cunha O.L."/>
            <person name="de Oliveira F.F."/>
            <person name="dos Santos T.C."/>
            <person name="Barros A.L."/>
            <person name="Soares M.A."/>
            <person name="de Oliveira L.M."/>
            <person name="Marini M.M."/>
            <person name="Villalobos-Duno H."/>
            <person name="Cunha M.M."/>
            <person name="de Hoog S."/>
            <person name="da Silveira J.F."/>
            <person name="Henrissat B."/>
            <person name="Nino-Vega G.A."/>
            <person name="Cisalpino P.S."/>
            <person name="Mora-Montes H.M."/>
            <person name="Almeida S.R."/>
            <person name="Stajich J.E."/>
            <person name="Lopes-Bezerra L.M."/>
            <person name="Vasconcelos A.T."/>
            <person name="Felipe M.S."/>
        </authorList>
    </citation>
    <scope>NUCLEOTIDE SEQUENCE [LARGE SCALE GENOMIC DNA]</scope>
    <source>
        <strain evidence="4 5">1099-18</strain>
    </source>
</reference>
<reference evidence="4 5" key="2">
    <citation type="journal article" date="2015" name="Eukaryot. Cell">
        <title>Asexual propagation of a virulent clone complex in a human and feline outbreak of sporotrichosis.</title>
        <authorList>
            <person name="Teixeira Mde M."/>
            <person name="Rodrigues A.M."/>
            <person name="Tsui C.K."/>
            <person name="de Almeida L.G."/>
            <person name="Van Diepeningen A.D."/>
            <person name="van den Ende B.G."/>
            <person name="Fernandes G.F."/>
            <person name="Kano R."/>
            <person name="Hamelin R.C."/>
            <person name="Lopes-Bezerra L.M."/>
            <person name="Vasconcelos A.T."/>
            <person name="de Hoog S."/>
            <person name="de Camargo Z.P."/>
            <person name="Felipe M.S."/>
        </authorList>
    </citation>
    <scope>NUCLEOTIDE SEQUENCE [LARGE SCALE GENOMIC DNA]</scope>
    <source>
        <strain evidence="4 5">1099-18</strain>
    </source>
</reference>
<gene>
    <name evidence="4" type="ORF">SPSK_06560</name>
</gene>
<dbReference type="SUPFAM" id="SSF51735">
    <property type="entry name" value="NAD(P)-binding Rossmann-fold domains"/>
    <property type="match status" value="1"/>
</dbReference>
<evidence type="ECO:0000313" key="5">
    <source>
        <dbReference type="Proteomes" id="UP000033710"/>
    </source>
</evidence>
<organism evidence="4 5">
    <name type="scientific">Sporothrix schenckii 1099-18</name>
    <dbReference type="NCBI Taxonomy" id="1397361"/>
    <lineage>
        <taxon>Eukaryota</taxon>
        <taxon>Fungi</taxon>
        <taxon>Dikarya</taxon>
        <taxon>Ascomycota</taxon>
        <taxon>Pezizomycotina</taxon>
        <taxon>Sordariomycetes</taxon>
        <taxon>Sordariomycetidae</taxon>
        <taxon>Ophiostomatales</taxon>
        <taxon>Ophiostomataceae</taxon>
        <taxon>Sporothrix</taxon>
    </lineage>
</organism>
<dbReference type="VEuPathDB" id="FungiDB:SPSK_06560"/>
<dbReference type="GeneID" id="27668539"/>
<dbReference type="PRINTS" id="PR00080">
    <property type="entry name" value="SDRFAMILY"/>
</dbReference>
<dbReference type="PANTHER" id="PTHR24321">
    <property type="entry name" value="DEHYDROGENASES, SHORT CHAIN"/>
    <property type="match status" value="1"/>
</dbReference>
<dbReference type="EMBL" id="AXCR01000001">
    <property type="protein sequence ID" value="KJR89531.1"/>
    <property type="molecule type" value="Genomic_DNA"/>
</dbReference>
<evidence type="ECO:0000313" key="4">
    <source>
        <dbReference type="EMBL" id="KJR89531.1"/>
    </source>
</evidence>
<dbReference type="Proteomes" id="UP000033710">
    <property type="component" value="Unassembled WGS sequence"/>
</dbReference>
<dbReference type="AlphaFoldDB" id="A0A0F2MMY3"/>
<keyword evidence="2" id="KW-0521">NADP</keyword>
<dbReference type="RefSeq" id="XP_016592207.1">
    <property type="nucleotide sequence ID" value="XM_016733262.1"/>
</dbReference>
<dbReference type="Pfam" id="PF13561">
    <property type="entry name" value="adh_short_C2"/>
    <property type="match status" value="1"/>
</dbReference>
<dbReference type="Gene3D" id="3.40.50.720">
    <property type="entry name" value="NAD(P)-binding Rossmann-like Domain"/>
    <property type="match status" value="1"/>
</dbReference>
<accession>A0A0F2MMY3</accession>
<dbReference type="CDD" id="cd05233">
    <property type="entry name" value="SDR_c"/>
    <property type="match status" value="1"/>
</dbReference>